<keyword evidence="3" id="KW-1185">Reference proteome</keyword>
<protein>
    <submittedName>
        <fullName evidence="2">DUF222 domain-containing protein</fullName>
    </submittedName>
</protein>
<proteinExistence type="predicted"/>
<comment type="caution">
    <text evidence="2">The sequence shown here is derived from an EMBL/GenBank/DDBJ whole genome shotgun (WGS) entry which is preliminary data.</text>
</comment>
<evidence type="ECO:0000313" key="3">
    <source>
        <dbReference type="Proteomes" id="UP001601992"/>
    </source>
</evidence>
<dbReference type="EMBL" id="JBIAQY010000010">
    <property type="protein sequence ID" value="MFF3571637.1"/>
    <property type="molecule type" value="Genomic_DNA"/>
</dbReference>
<dbReference type="InterPro" id="IPR003870">
    <property type="entry name" value="DUF222"/>
</dbReference>
<accession>A0ABW6S5R4</accession>
<sequence>MGICRQIAWTTGWWNGCSKGRIEHMFDSGELQGMTDEGLLDAVRRAHGAAAFAQAAEVLAVRELYRRRGATERGAEFAAAEASMAVQISETVAAGLIDIGIGLDRLPRIREAFASGRIDLARTQVLVENVRDLPEELLADVEPTLIDVAERLPPARLRQTVRRWVARLDPAGESRRRERREGDRDVRIKAVQDGMAVFDGLVPAVGAQTVAMRLREMSLQVCRSDPRTMTQRRADALVALADGARHLRCTCNRGKRCTAKESEPSRRPLIQIGVPAETFLGESDAPAHLAGYGPIDAAVVHRIAEYARFQLIPERIEDPTSSEEAARPDPAQWQDRDVRALDGMCRFPGCTMPSSESLLDHSVPFDTVRRGTVLANLAVLCTRHLRLKAAAGRGETSWRIDRVDADRLRWRSPTGDERTTLREGERYLFPHTDIEAFHAIWPSPASVSAPPHPSTVDLTYPIEHGAFVHPELVSMTPENEPPGHLVVENPSR</sequence>
<feature type="domain" description="DUF222" evidence="1">
    <location>
        <begin position="42"/>
        <end position="327"/>
    </location>
</feature>
<name>A0ABW6S5R4_9NOCA</name>
<dbReference type="Pfam" id="PF02720">
    <property type="entry name" value="DUF222"/>
    <property type="match status" value="1"/>
</dbReference>
<evidence type="ECO:0000313" key="2">
    <source>
        <dbReference type="EMBL" id="MFF3571637.1"/>
    </source>
</evidence>
<evidence type="ECO:0000259" key="1">
    <source>
        <dbReference type="Pfam" id="PF02720"/>
    </source>
</evidence>
<dbReference type="RefSeq" id="WP_387405481.1">
    <property type="nucleotide sequence ID" value="NZ_JBIAQY010000010.1"/>
</dbReference>
<gene>
    <name evidence="2" type="ORF">ACFYXQ_28050</name>
</gene>
<organism evidence="2 3">
    <name type="scientific">Nocardia jiangxiensis</name>
    <dbReference type="NCBI Taxonomy" id="282685"/>
    <lineage>
        <taxon>Bacteria</taxon>
        <taxon>Bacillati</taxon>
        <taxon>Actinomycetota</taxon>
        <taxon>Actinomycetes</taxon>
        <taxon>Mycobacteriales</taxon>
        <taxon>Nocardiaceae</taxon>
        <taxon>Nocardia</taxon>
    </lineage>
</organism>
<dbReference type="Proteomes" id="UP001601992">
    <property type="component" value="Unassembled WGS sequence"/>
</dbReference>
<reference evidence="2 3" key="1">
    <citation type="submission" date="2024-10" db="EMBL/GenBank/DDBJ databases">
        <title>The Natural Products Discovery Center: Release of the First 8490 Sequenced Strains for Exploring Actinobacteria Biosynthetic Diversity.</title>
        <authorList>
            <person name="Kalkreuter E."/>
            <person name="Kautsar S.A."/>
            <person name="Yang D."/>
            <person name="Bader C.D."/>
            <person name="Teijaro C.N."/>
            <person name="Fluegel L."/>
            <person name="Davis C.M."/>
            <person name="Simpson J.R."/>
            <person name="Lauterbach L."/>
            <person name="Steele A.D."/>
            <person name="Gui C."/>
            <person name="Meng S."/>
            <person name="Li G."/>
            <person name="Viehrig K."/>
            <person name="Ye F."/>
            <person name="Su P."/>
            <person name="Kiefer A.F."/>
            <person name="Nichols A."/>
            <person name="Cepeda A.J."/>
            <person name="Yan W."/>
            <person name="Fan B."/>
            <person name="Jiang Y."/>
            <person name="Adhikari A."/>
            <person name="Zheng C.-J."/>
            <person name="Schuster L."/>
            <person name="Cowan T.M."/>
            <person name="Smanski M.J."/>
            <person name="Chevrette M.G."/>
            <person name="De Carvalho L.P.S."/>
            <person name="Shen B."/>
        </authorList>
    </citation>
    <scope>NUCLEOTIDE SEQUENCE [LARGE SCALE GENOMIC DNA]</scope>
    <source>
        <strain evidence="2 3">NPDC002593</strain>
    </source>
</reference>